<name>A0A1U9K5J1_9BACL</name>
<dbReference type="OrthoDB" id="2221953at2"/>
<dbReference type="EMBL" id="CP019699">
    <property type="protein sequence ID" value="AQS55292.1"/>
    <property type="molecule type" value="Genomic_DNA"/>
</dbReference>
<dbReference type="Pfam" id="PF11114">
    <property type="entry name" value="Minor_capsid_2"/>
    <property type="match status" value="1"/>
</dbReference>
<sequence>MAVRVNVKKDLRGVGKRVSQMTKLGQYALANQVHADSNRYAPLLTGDLRNQSAVSPDNKSIVWNVPYARRQYYNYGAKFTTPGTGPKWDEKAKAIHIRSWERVVKRAMK</sequence>
<organism evidence="1 2">
    <name type="scientific">Novibacillus thermophilus</name>
    <dbReference type="NCBI Taxonomy" id="1471761"/>
    <lineage>
        <taxon>Bacteria</taxon>
        <taxon>Bacillati</taxon>
        <taxon>Bacillota</taxon>
        <taxon>Bacilli</taxon>
        <taxon>Bacillales</taxon>
        <taxon>Thermoactinomycetaceae</taxon>
        <taxon>Novibacillus</taxon>
    </lineage>
</organism>
<keyword evidence="2" id="KW-1185">Reference proteome</keyword>
<dbReference type="Proteomes" id="UP000188603">
    <property type="component" value="Chromosome"/>
</dbReference>
<proteinExistence type="predicted"/>
<evidence type="ECO:0000313" key="2">
    <source>
        <dbReference type="Proteomes" id="UP000188603"/>
    </source>
</evidence>
<dbReference type="KEGG" id="ntr:B0W44_05345"/>
<gene>
    <name evidence="1" type="ORF">B0W44_05345</name>
</gene>
<dbReference type="AlphaFoldDB" id="A0A1U9K5J1"/>
<dbReference type="InterPro" id="IPR021080">
    <property type="entry name" value="Minor_capsid_protein"/>
</dbReference>
<evidence type="ECO:0008006" key="3">
    <source>
        <dbReference type="Google" id="ProtNLM"/>
    </source>
</evidence>
<accession>A0A1U9K5J1</accession>
<evidence type="ECO:0000313" key="1">
    <source>
        <dbReference type="EMBL" id="AQS55292.1"/>
    </source>
</evidence>
<reference evidence="1 2" key="1">
    <citation type="journal article" date="2015" name="Int. J. Syst. Evol. Microbiol.">
        <title>Novibacillus thermophilus gen. nov., sp. nov., a Gram-staining-negative and moderately thermophilic member of the family Thermoactinomycetaceae.</title>
        <authorList>
            <person name="Yang G."/>
            <person name="Chen J."/>
            <person name="Zhou S."/>
        </authorList>
    </citation>
    <scope>NUCLEOTIDE SEQUENCE [LARGE SCALE GENOMIC DNA]</scope>
    <source>
        <strain evidence="1 2">SG-1</strain>
    </source>
</reference>
<protein>
    <recommendedName>
        <fullName evidence="3">Minor capsid protein</fullName>
    </recommendedName>
</protein>
<dbReference type="RefSeq" id="WP_077719113.1">
    <property type="nucleotide sequence ID" value="NZ_CP019699.1"/>
</dbReference>
<dbReference type="STRING" id="1471761.B0W44_05345"/>